<sequence>MCFGSGERDPGYDRPRRRGYALTRRIPYVTATNTDTEMAIGADTGADTGVGTEVGTGTMAAIETEHRITLPHGENPAVVMAWTACRIGKDSSAVILSRPSTDWLVTKHERRALWSLERYDILLRSGRPKVLASYLRVRASPESILQPSHGKGPLAPPVPLAAVVRLAAARAARAGHEPQVIRWGKVDAAANADTQPSWGLHRYS</sequence>
<dbReference type="EMBL" id="JAWRVI010000003">
    <property type="protein sequence ID" value="KAK4094606.1"/>
    <property type="molecule type" value="Genomic_DNA"/>
</dbReference>
<evidence type="ECO:0000313" key="2">
    <source>
        <dbReference type="Proteomes" id="UP001287286"/>
    </source>
</evidence>
<proteinExistence type="predicted"/>
<organism evidence="1 2">
    <name type="scientific">Purpureocillium lilacinum</name>
    <name type="common">Paecilomyces lilacinus</name>
    <dbReference type="NCBI Taxonomy" id="33203"/>
    <lineage>
        <taxon>Eukaryota</taxon>
        <taxon>Fungi</taxon>
        <taxon>Dikarya</taxon>
        <taxon>Ascomycota</taxon>
        <taxon>Pezizomycotina</taxon>
        <taxon>Sordariomycetes</taxon>
        <taxon>Hypocreomycetidae</taxon>
        <taxon>Hypocreales</taxon>
        <taxon>Ophiocordycipitaceae</taxon>
        <taxon>Purpureocillium</taxon>
    </lineage>
</organism>
<evidence type="ECO:0000313" key="1">
    <source>
        <dbReference type="EMBL" id="KAK4094606.1"/>
    </source>
</evidence>
<gene>
    <name evidence="1" type="ORF">Purlil1_1211</name>
</gene>
<keyword evidence="2" id="KW-1185">Reference proteome</keyword>
<reference evidence="1 2" key="1">
    <citation type="journal article" date="2024" name="Microbiol. Resour. Announc.">
        <title>Genome annotations for the ascomycete fungi Trichoderma harzianum, Trichoderma aggressivum, and Purpureocillium lilacinum.</title>
        <authorList>
            <person name="Beijen E.P.W."/>
            <person name="Ohm R.A."/>
        </authorList>
    </citation>
    <scope>NUCLEOTIDE SEQUENCE [LARGE SCALE GENOMIC DNA]</scope>
    <source>
        <strain evidence="1 2">CBS 150709</strain>
    </source>
</reference>
<name>A0ABR0CFB2_PURLI</name>
<accession>A0ABR0CFB2</accession>
<protein>
    <submittedName>
        <fullName evidence="1">Uncharacterized protein</fullName>
    </submittedName>
</protein>
<dbReference type="Proteomes" id="UP001287286">
    <property type="component" value="Unassembled WGS sequence"/>
</dbReference>
<comment type="caution">
    <text evidence="1">The sequence shown here is derived from an EMBL/GenBank/DDBJ whole genome shotgun (WGS) entry which is preliminary data.</text>
</comment>